<feature type="binding site" evidence="1">
    <location>
        <position position="299"/>
    </location>
    <ligand>
        <name>Mg(2+)</name>
        <dbReference type="ChEBI" id="CHEBI:18420"/>
        <label>1</label>
    </ligand>
</feature>
<name>A0A0B7BEQ6_9EUPU</name>
<dbReference type="EMBL" id="HACG01043938">
    <property type="protein sequence ID" value="CEK90803.1"/>
    <property type="molecule type" value="Transcribed_RNA"/>
</dbReference>
<dbReference type="Gene3D" id="1.10.4080.10">
    <property type="entry name" value="ADP-ribosylation/Crystallin J1"/>
    <property type="match status" value="1"/>
</dbReference>
<feature type="binding site" evidence="1">
    <location>
        <position position="69"/>
    </location>
    <ligand>
        <name>Mg(2+)</name>
        <dbReference type="ChEBI" id="CHEBI:18420"/>
        <label>1</label>
    </ligand>
</feature>
<dbReference type="GO" id="GO:0046872">
    <property type="term" value="F:metal ion binding"/>
    <property type="evidence" value="ECO:0007669"/>
    <property type="project" value="UniProtKB-KW"/>
</dbReference>
<dbReference type="AlphaFoldDB" id="A0A0B7BEQ6"/>
<evidence type="ECO:0000313" key="3">
    <source>
        <dbReference type="EMBL" id="CEK90796.1"/>
    </source>
</evidence>
<feature type="binding site" evidence="1">
    <location>
        <position position="71"/>
    </location>
    <ligand>
        <name>Mg(2+)</name>
        <dbReference type="ChEBI" id="CHEBI:18420"/>
        <label>1</label>
    </ligand>
</feature>
<organism evidence="3">
    <name type="scientific">Arion vulgaris</name>
    <dbReference type="NCBI Taxonomy" id="1028688"/>
    <lineage>
        <taxon>Eukaryota</taxon>
        <taxon>Metazoa</taxon>
        <taxon>Spiralia</taxon>
        <taxon>Lophotrochozoa</taxon>
        <taxon>Mollusca</taxon>
        <taxon>Gastropoda</taxon>
        <taxon>Heterobranchia</taxon>
        <taxon>Euthyneura</taxon>
        <taxon>Panpulmonata</taxon>
        <taxon>Eupulmonata</taxon>
        <taxon>Stylommatophora</taxon>
        <taxon>Helicina</taxon>
        <taxon>Arionoidea</taxon>
        <taxon>Arionidae</taxon>
        <taxon>Arion</taxon>
    </lineage>
</organism>
<accession>A0A0B7BEQ6</accession>
<feature type="compositionally biased region" description="Basic and acidic residues" evidence="2">
    <location>
        <begin position="348"/>
        <end position="376"/>
    </location>
</feature>
<dbReference type="InterPro" id="IPR050792">
    <property type="entry name" value="ADP-ribosylglycohydrolase"/>
</dbReference>
<dbReference type="InterPro" id="IPR036705">
    <property type="entry name" value="Ribosyl_crysJ1_sf"/>
</dbReference>
<feature type="binding site" evidence="1">
    <location>
        <position position="298"/>
    </location>
    <ligand>
        <name>Mg(2+)</name>
        <dbReference type="ChEBI" id="CHEBI:18420"/>
        <label>1</label>
    </ligand>
</feature>
<evidence type="ECO:0000256" key="2">
    <source>
        <dbReference type="SAM" id="MobiDB-lite"/>
    </source>
</evidence>
<dbReference type="InterPro" id="IPR005502">
    <property type="entry name" value="Ribosyl_crysJ1"/>
</dbReference>
<feature type="region of interest" description="Disordered" evidence="2">
    <location>
        <begin position="348"/>
        <end position="383"/>
    </location>
</feature>
<reference evidence="3" key="1">
    <citation type="submission" date="2014-12" db="EMBL/GenBank/DDBJ databases">
        <title>Insight into the proteome of Arion vulgaris.</title>
        <authorList>
            <person name="Aradska J."/>
            <person name="Bulat T."/>
            <person name="Smidak R."/>
            <person name="Sarate P."/>
            <person name="Gangsoo J."/>
            <person name="Sialana F."/>
            <person name="Bilban M."/>
            <person name="Lubec G."/>
        </authorList>
    </citation>
    <scope>NUCLEOTIDE SEQUENCE</scope>
    <source>
        <tissue evidence="3">Skin</tissue>
    </source>
</reference>
<dbReference type="EMBL" id="HACG01043931">
    <property type="protein sequence ID" value="CEK90796.1"/>
    <property type="molecule type" value="Transcribed_RNA"/>
</dbReference>
<keyword evidence="1" id="KW-0479">Metal-binding</keyword>
<evidence type="ECO:0000313" key="4">
    <source>
        <dbReference type="EMBL" id="CEK90803.1"/>
    </source>
</evidence>
<dbReference type="PANTHER" id="PTHR16222:SF40">
    <property type="entry name" value="ADP-RIBOSYLGLYCOHYDROLASE"/>
    <property type="match status" value="1"/>
</dbReference>
<sequence length="383" mass="43107">MQVNSTNLLADQILATIYGQCVGDALGLLTEFMSKKEAKKYYGNKPRNLEYSQKVPDFHRSRWAEGDWTDDSDHMFVILQSILYNKGEVIATDFAVRIKRWMRKGFPDLGDVAGMGIGATTKAVLSHGSFTTDPHKIASECWENSQRNIAPNGAVMRTSILGIHQWDDLDSVFRNTLEICKTTHYDPRCQASTVATTTCIALMLQQTAHHGDGKKLSKNVDLLIKQSYDTACKVLETDEQKQELWFYMSCTKLKQLQLAEPGKIGYTYKCLGAGFWAFKQDNFKKALIKVVMEAGDADTNGAVAGALLGCKLGLSAIPKSWITNLKHRDWLLDLYSKLMRLQSEMKHPIEERSSNENLDIEKMDKASEKKDPEVLVEKSQSPH</sequence>
<gene>
    <name evidence="3" type="primary">ORF178907</name>
    <name evidence="4" type="synonym">ORF178926</name>
</gene>
<proteinExistence type="predicted"/>
<dbReference type="PANTHER" id="PTHR16222">
    <property type="entry name" value="ADP-RIBOSYLGLYCOHYDROLASE"/>
    <property type="match status" value="1"/>
</dbReference>
<dbReference type="SUPFAM" id="SSF101478">
    <property type="entry name" value="ADP-ribosylglycohydrolase"/>
    <property type="match status" value="1"/>
</dbReference>
<keyword evidence="1" id="KW-0460">Magnesium</keyword>
<evidence type="ECO:0008006" key="5">
    <source>
        <dbReference type="Google" id="ProtNLM"/>
    </source>
</evidence>
<protein>
    <recommendedName>
        <fullName evidence="5">ADP-ribosylglycohydrolase</fullName>
    </recommendedName>
</protein>
<feature type="binding site" evidence="1">
    <location>
        <position position="70"/>
    </location>
    <ligand>
        <name>Mg(2+)</name>
        <dbReference type="ChEBI" id="CHEBI:18420"/>
        <label>1</label>
    </ligand>
</feature>
<dbReference type="Pfam" id="PF03747">
    <property type="entry name" value="ADP_ribosyl_GH"/>
    <property type="match status" value="1"/>
</dbReference>
<comment type="cofactor">
    <cofactor evidence="1">
        <name>Mg(2+)</name>
        <dbReference type="ChEBI" id="CHEBI:18420"/>
    </cofactor>
    <text evidence="1">Binds 2 magnesium ions per subunit.</text>
</comment>
<evidence type="ECO:0000256" key="1">
    <source>
        <dbReference type="PIRSR" id="PIRSR605502-1"/>
    </source>
</evidence>
<feature type="binding site" evidence="1">
    <location>
        <position position="296"/>
    </location>
    <ligand>
        <name>Mg(2+)</name>
        <dbReference type="ChEBI" id="CHEBI:18420"/>
        <label>1</label>
    </ligand>
</feature>